<dbReference type="InterPro" id="IPR049080">
    <property type="entry name" value="MOV-10-like_beta-barrel"/>
</dbReference>
<comment type="catalytic activity">
    <reaction evidence="11">
        <text>ATP + H2O = ADP + phosphate + H(+)</text>
        <dbReference type="Rhea" id="RHEA:13065"/>
        <dbReference type="ChEBI" id="CHEBI:15377"/>
        <dbReference type="ChEBI" id="CHEBI:15378"/>
        <dbReference type="ChEBI" id="CHEBI:30616"/>
        <dbReference type="ChEBI" id="CHEBI:43474"/>
        <dbReference type="ChEBI" id="CHEBI:456216"/>
        <dbReference type="EC" id="3.6.4.13"/>
    </reaction>
</comment>
<evidence type="ECO:0000256" key="11">
    <source>
        <dbReference type="ARBA" id="ARBA00047984"/>
    </source>
</evidence>
<keyword evidence="7" id="KW-0347">Helicase</keyword>
<evidence type="ECO:0000256" key="3">
    <source>
        <dbReference type="ARBA" id="ARBA00012552"/>
    </source>
</evidence>
<gene>
    <name evidence="15" type="ORF">CVT26_006766</name>
</gene>
<evidence type="ECO:0000313" key="16">
    <source>
        <dbReference type="Proteomes" id="UP000284706"/>
    </source>
</evidence>
<evidence type="ECO:0000256" key="8">
    <source>
        <dbReference type="ARBA" id="ARBA00022840"/>
    </source>
</evidence>
<protein>
    <recommendedName>
        <fullName evidence="3">RNA helicase</fullName>
        <ecNumber evidence="3">3.6.4.13</ecNumber>
    </recommendedName>
</protein>
<name>A0A409W6N1_9AGAR</name>
<dbReference type="OrthoDB" id="6513042at2759"/>
<evidence type="ECO:0000256" key="7">
    <source>
        <dbReference type="ARBA" id="ARBA00022806"/>
    </source>
</evidence>
<feature type="domain" description="DNA2/NAM7 helicase helicase" evidence="12">
    <location>
        <begin position="584"/>
        <end position="654"/>
    </location>
</feature>
<dbReference type="InterPro" id="IPR041679">
    <property type="entry name" value="DNA2/NAM7-like_C"/>
</dbReference>
<evidence type="ECO:0000256" key="2">
    <source>
        <dbReference type="ARBA" id="ARBA00005601"/>
    </source>
</evidence>
<comment type="similarity">
    <text evidence="2">Belongs to the DNA2/NAM7 helicase family. SDE3 subfamily.</text>
</comment>
<dbReference type="InterPro" id="IPR041677">
    <property type="entry name" value="DNA2/NAM7_AAA_11"/>
</dbReference>
<dbReference type="Pfam" id="PF13087">
    <property type="entry name" value="AAA_12"/>
    <property type="match status" value="1"/>
</dbReference>
<comment type="subcellular location">
    <subcellularLocation>
        <location evidence="1">Cytoplasm</location>
        <location evidence="1">Cytoplasmic ribonucleoprotein granule</location>
    </subcellularLocation>
</comment>
<dbReference type="STRING" id="231916.A0A409W6N1"/>
<dbReference type="GO" id="GO:0003723">
    <property type="term" value="F:RNA binding"/>
    <property type="evidence" value="ECO:0007669"/>
    <property type="project" value="UniProtKB-KW"/>
</dbReference>
<evidence type="ECO:0000256" key="6">
    <source>
        <dbReference type="ARBA" id="ARBA00022801"/>
    </source>
</evidence>
<dbReference type="CDD" id="cd18808">
    <property type="entry name" value="SF1_C_Upf1"/>
    <property type="match status" value="1"/>
</dbReference>
<keyword evidence="5" id="KW-0547">Nucleotide-binding</keyword>
<organism evidence="15 16">
    <name type="scientific">Gymnopilus dilepis</name>
    <dbReference type="NCBI Taxonomy" id="231916"/>
    <lineage>
        <taxon>Eukaryota</taxon>
        <taxon>Fungi</taxon>
        <taxon>Dikarya</taxon>
        <taxon>Basidiomycota</taxon>
        <taxon>Agaricomycotina</taxon>
        <taxon>Agaricomycetes</taxon>
        <taxon>Agaricomycetidae</taxon>
        <taxon>Agaricales</taxon>
        <taxon>Agaricineae</taxon>
        <taxon>Hymenogastraceae</taxon>
        <taxon>Gymnopilus</taxon>
    </lineage>
</organism>
<evidence type="ECO:0000256" key="4">
    <source>
        <dbReference type="ARBA" id="ARBA00022490"/>
    </source>
</evidence>
<dbReference type="GO" id="GO:0031047">
    <property type="term" value="P:regulatory ncRNA-mediated gene silencing"/>
    <property type="evidence" value="ECO:0007669"/>
    <property type="project" value="UniProtKB-KW"/>
</dbReference>
<dbReference type="AlphaFoldDB" id="A0A409W6N1"/>
<dbReference type="GO" id="GO:0036464">
    <property type="term" value="C:cytoplasmic ribonucleoprotein granule"/>
    <property type="evidence" value="ECO:0007669"/>
    <property type="project" value="UniProtKB-SubCell"/>
</dbReference>
<evidence type="ECO:0000256" key="1">
    <source>
        <dbReference type="ARBA" id="ARBA00004331"/>
    </source>
</evidence>
<dbReference type="GO" id="GO:0016787">
    <property type="term" value="F:hydrolase activity"/>
    <property type="evidence" value="ECO:0007669"/>
    <property type="project" value="UniProtKB-KW"/>
</dbReference>
<dbReference type="FunFam" id="3.40.50.300:FF:000608">
    <property type="entry name" value="Mov10 RISC complex RNA helicase"/>
    <property type="match status" value="1"/>
</dbReference>
<dbReference type="Gene3D" id="3.40.50.300">
    <property type="entry name" value="P-loop containing nucleotide triphosphate hydrolases"/>
    <property type="match status" value="2"/>
</dbReference>
<keyword evidence="6" id="KW-0378">Hydrolase</keyword>
<dbReference type="Pfam" id="PF21634">
    <property type="entry name" value="MOV-10_beta-barrel"/>
    <property type="match status" value="1"/>
</dbReference>
<keyword evidence="16" id="KW-1185">Reference proteome</keyword>
<feature type="domain" description="Helicase MOV-10-like beta-barrel" evidence="14">
    <location>
        <begin position="336"/>
        <end position="416"/>
    </location>
</feature>
<dbReference type="PANTHER" id="PTHR45418">
    <property type="entry name" value="CANCER/TESTIS ANTIGEN 55"/>
    <property type="match status" value="1"/>
</dbReference>
<sequence>MSKQHLSRIKGQGITLSCPLCLINVQNGQEGWTMHSKSRKHALALQQAGVAEGTVEPQEGLTRGNIKHCDICRVSVPIRAWQRHEKGSKHRAREAFTKYKSVLAEVEKDKNGIVVGDGLDFGYVDPQSPTLQNDRRRVIEIKSAQPFCKSILLKATLATSLGATPQRPAFSVTVNAQERKISTRPLTVTISLDQITIGRYEDRVEFLFEDSQLKKQFIISRALRATVGNKAEHEALMPVTPYIPRPRATHRPIREVVEGVKPPALNAVPYIGRLPKAAVPSQLGALLAGSHPTKQTLDNVRSIYIPSVFNSNTYDRFFKHLLWVEECKMEQDLEHYDMLNAPLTKHDNYYYLKVPGLAEKRPSVLVGDRIFVQEQGATDGRWYEGHVHFVRQVEVGLRFHGSFTRYSEASRFHVRFKLNRIPLRRQHQALDTAFSEDRILFPDMSTVSLLPLRQFARMGISLYNSIIAGNAPQLQAITSIVSLPPGSPPFVVFGPPGTGKTVTVIEAILQILASNGQARILACAPSNSAADLIASRLRGKLNKNQLFRFYAPSRFKDQVPDELRDFTHTTADGHFSVPPMVRMKQFKVIVTTCVSASVMSGIGMPRGHFSHIFIDEAGQATEPETFVSIKMMADTNTNVVLSGDPKQLGPIIRSGIARELGLEQSYLERLMEREAYNLGICRGKSVVKLTKNFRSHGSILRFPNERFYDSELEQSAAPALINAYLNSPLLPAKKFPVIFHSVSGKDDREASSPSFFNIDEVLQIKAYVEKLKADRKFRTSDADIGVIAPYHAQVQKLRKSLLSVAEGIKVGSVEEFQGQERKVILLSTVRSSKEFVEYDLRHTLGFVANPRRFNVAVTRAQALLIVVGDPQVLGLDPLWRSFLNYIYLNGGWAGPDIPWDPKVDVDEAGGYDEAVRAAARLNMDELARRMESMALAEVEGDDDGVDRPWRDTE</sequence>
<evidence type="ECO:0000256" key="10">
    <source>
        <dbReference type="ARBA" id="ARBA00023158"/>
    </source>
</evidence>
<dbReference type="GO" id="GO:0032574">
    <property type="term" value="F:5'-3' RNA helicase activity"/>
    <property type="evidence" value="ECO:0007669"/>
    <property type="project" value="InterPro"/>
</dbReference>
<dbReference type="GO" id="GO:0005524">
    <property type="term" value="F:ATP binding"/>
    <property type="evidence" value="ECO:0007669"/>
    <property type="project" value="UniProtKB-KW"/>
</dbReference>
<keyword evidence="8" id="KW-0067">ATP-binding</keyword>
<evidence type="ECO:0000259" key="14">
    <source>
        <dbReference type="Pfam" id="PF21634"/>
    </source>
</evidence>
<feature type="domain" description="DNA2/NAM7 helicase-like C-terminal" evidence="13">
    <location>
        <begin position="662"/>
        <end position="870"/>
    </location>
</feature>
<dbReference type="EMBL" id="NHYE01005359">
    <property type="protein sequence ID" value="PPQ74162.1"/>
    <property type="molecule type" value="Genomic_DNA"/>
</dbReference>
<dbReference type="InParanoid" id="A0A409W6N1"/>
<feature type="domain" description="DNA2/NAM7 helicase helicase" evidence="12">
    <location>
        <begin position="470"/>
        <end position="567"/>
    </location>
</feature>
<proteinExistence type="inferred from homology"/>
<evidence type="ECO:0000313" key="15">
    <source>
        <dbReference type="EMBL" id="PPQ74162.1"/>
    </source>
</evidence>
<evidence type="ECO:0000256" key="5">
    <source>
        <dbReference type="ARBA" id="ARBA00022741"/>
    </source>
</evidence>
<keyword evidence="4" id="KW-0963">Cytoplasm</keyword>
<dbReference type="InterPro" id="IPR047187">
    <property type="entry name" value="SF1_C_Upf1"/>
</dbReference>
<evidence type="ECO:0000259" key="13">
    <source>
        <dbReference type="Pfam" id="PF13087"/>
    </source>
</evidence>
<evidence type="ECO:0000259" key="12">
    <source>
        <dbReference type="Pfam" id="PF13086"/>
    </source>
</evidence>
<dbReference type="SUPFAM" id="SSF52540">
    <property type="entry name" value="P-loop containing nucleoside triphosphate hydrolases"/>
    <property type="match status" value="1"/>
</dbReference>
<accession>A0A409W6N1</accession>
<dbReference type="InterPro" id="IPR026122">
    <property type="entry name" value="MOV-10/SDE3_DEXXQ/H-box"/>
</dbReference>
<keyword evidence="10" id="KW-0943">RNA-mediated gene silencing</keyword>
<dbReference type="Pfam" id="PF13086">
    <property type="entry name" value="AAA_11"/>
    <property type="match status" value="2"/>
</dbReference>
<dbReference type="InterPro" id="IPR027417">
    <property type="entry name" value="P-loop_NTPase"/>
</dbReference>
<evidence type="ECO:0000256" key="9">
    <source>
        <dbReference type="ARBA" id="ARBA00022884"/>
    </source>
</evidence>
<comment type="caution">
    <text evidence="15">The sequence shown here is derived from an EMBL/GenBank/DDBJ whole genome shotgun (WGS) entry which is preliminary data.</text>
</comment>
<dbReference type="PANTHER" id="PTHR45418:SF1">
    <property type="entry name" value="CANCER_TESTIS ANTIGEN 55"/>
    <property type="match status" value="1"/>
</dbReference>
<reference evidence="15 16" key="1">
    <citation type="journal article" date="2018" name="Evol. Lett.">
        <title>Horizontal gene cluster transfer increased hallucinogenic mushroom diversity.</title>
        <authorList>
            <person name="Reynolds H.T."/>
            <person name="Vijayakumar V."/>
            <person name="Gluck-Thaler E."/>
            <person name="Korotkin H.B."/>
            <person name="Matheny P.B."/>
            <person name="Slot J.C."/>
        </authorList>
    </citation>
    <scope>NUCLEOTIDE SEQUENCE [LARGE SCALE GENOMIC DNA]</scope>
    <source>
        <strain evidence="15 16">SRW20</strain>
    </source>
</reference>
<dbReference type="Proteomes" id="UP000284706">
    <property type="component" value="Unassembled WGS sequence"/>
</dbReference>
<dbReference type="EC" id="3.6.4.13" evidence="3"/>
<keyword evidence="9" id="KW-0694">RNA-binding</keyword>
<dbReference type="CDD" id="cd18038">
    <property type="entry name" value="DEXXQc_Helz-like"/>
    <property type="match status" value="1"/>
</dbReference>